<keyword evidence="3" id="KW-0808">Transferase</keyword>
<feature type="region of interest" description="Disordered" evidence="6">
    <location>
        <begin position="1"/>
        <end position="24"/>
    </location>
</feature>
<dbReference type="Gene3D" id="3.30.2410.10">
    <property type="entry name" value="Hect, E3 ligase catalytic domain"/>
    <property type="match status" value="1"/>
</dbReference>
<dbReference type="AlphaFoldDB" id="A0A1G4MDM4"/>
<dbReference type="Gene3D" id="3.90.1750.10">
    <property type="entry name" value="Hect, E3 ligase catalytic domains"/>
    <property type="match status" value="1"/>
</dbReference>
<dbReference type="InterPro" id="IPR035983">
    <property type="entry name" value="Hect_E3_ubiquitin_ligase"/>
</dbReference>
<keyword evidence="9" id="KW-1185">Reference proteome</keyword>
<evidence type="ECO:0000256" key="2">
    <source>
        <dbReference type="ARBA" id="ARBA00012485"/>
    </source>
</evidence>
<dbReference type="Pfam" id="PF00632">
    <property type="entry name" value="HECT"/>
    <property type="match status" value="1"/>
</dbReference>
<dbReference type="OrthoDB" id="8068875at2759"/>
<comment type="catalytic activity">
    <reaction evidence="1">
        <text>S-ubiquitinyl-[E2 ubiquitin-conjugating enzyme]-L-cysteine + [acceptor protein]-L-lysine = [E2 ubiquitin-conjugating enzyme]-L-cysteine + N(6)-ubiquitinyl-[acceptor protein]-L-lysine.</text>
        <dbReference type="EC" id="2.3.2.26"/>
    </reaction>
</comment>
<dbReference type="EC" id="2.3.2.26" evidence="2"/>
<feature type="domain" description="HECT" evidence="7">
    <location>
        <begin position="576"/>
        <end position="912"/>
    </location>
</feature>
<dbReference type="EMBL" id="LT598488">
    <property type="protein sequence ID" value="SCW01901.1"/>
    <property type="molecule type" value="Genomic_DNA"/>
</dbReference>
<dbReference type="FunFam" id="3.30.2410.10:FF:000011">
    <property type="entry name" value="Putative Ubiquitin-protein ligase E3C"/>
    <property type="match status" value="1"/>
</dbReference>
<evidence type="ECO:0000256" key="1">
    <source>
        <dbReference type="ARBA" id="ARBA00000885"/>
    </source>
</evidence>
<dbReference type="GO" id="GO:0006511">
    <property type="term" value="P:ubiquitin-dependent protein catabolic process"/>
    <property type="evidence" value="ECO:0007669"/>
    <property type="project" value="TreeGrafter"/>
</dbReference>
<proteinExistence type="predicted"/>
<dbReference type="GO" id="GO:0000209">
    <property type="term" value="P:protein polyubiquitination"/>
    <property type="evidence" value="ECO:0007669"/>
    <property type="project" value="InterPro"/>
</dbReference>
<sequence length="912" mass="104828">MLNFTGQTKRRNVNLGNKSKKSREEILETAKKEREKRALDKKRTESAQLIQSSIRKHLSNSTLYLNLVSTITAENATRIFIAYSVPIFYIVGPSGIQTILNVLINDRRLINVKILRLIGIVGEKTESSYLVDILLSKVNLKFPFPGLFVASIEALMTTASFLIPHSTMLKIMDLITHFGVNDSGLMSRLFAMPRNEARFPDNVDHFMTTIGSRFHPKTLLPDTNTLAFVENLSQIYSTVDSSRKAIFGHWILSSLSRLTRGALVQSKSFRSLYSREFINYLANLDSEQGFEKASWFVRHSPDNYCKNSVLIALIAKRGYVKELHDNVLRQQPIEIQSMNCEYLSCTLLLVDLLEIYLSVSSDYELLNNEETYPIANLVQLTSFIKDNVFEFLWNGEKYDTSLADAFLQILRKIYLRDSRLHFCPRQKDKSFWSNDDAEFLQVNISKYIEEYEKFYRNHSRIGGDEDDVDAAVEQNDMIIREQFLDSLRASFTNRTPTRQFRKLEILSRAPFFIPFQQRVEWFYMLISLDRHRLNLDGSDPMNMFMPWNANHNNSRQQATISRESALDDAFKAFNPIGESFKARLSVTFVNEFGPEAGIDGGGITKEFLTSVSDEGFKDVKYHLFKHNERHEIYPSGKIDSPQHLKYLWFMGKVLGKCLYEHVLIDVSFTDFFLKKILNSQNQFYSSFDDLASLDATLYANLVKLLEMSTAELRALDLHFEVTDEDSLRNVELILNGSNTKVDKSNVLQYVLSVADFKLNRKLNKATRYFCGGLSVMIPLHWVGMFNSVELQMLISGGGKDIDLNDLHANTEYGDYSEQDKTIQYFWRILEEFTPEQRLKFVKFVTSVPRAPLQGFGSLVPRFGIRNAGSDIGRLPTASTCVNLLKLPNYKDKHLLKDKLLYAINAEARFDLS</sequence>
<evidence type="ECO:0000256" key="6">
    <source>
        <dbReference type="SAM" id="MobiDB-lite"/>
    </source>
</evidence>
<dbReference type="SUPFAM" id="SSF56204">
    <property type="entry name" value="Hect, E3 ligase catalytic domain"/>
    <property type="match status" value="1"/>
</dbReference>
<gene>
    <name evidence="8" type="ORF">LAFE_0E09758G</name>
</gene>
<evidence type="ECO:0000256" key="3">
    <source>
        <dbReference type="ARBA" id="ARBA00022679"/>
    </source>
</evidence>
<evidence type="ECO:0000256" key="4">
    <source>
        <dbReference type="ARBA" id="ARBA00022786"/>
    </source>
</evidence>
<dbReference type="Gene3D" id="3.30.2160.10">
    <property type="entry name" value="Hect, E3 ligase catalytic domain"/>
    <property type="match status" value="1"/>
</dbReference>
<evidence type="ECO:0000313" key="8">
    <source>
        <dbReference type="EMBL" id="SCW01901.1"/>
    </source>
</evidence>
<organism evidence="8 9">
    <name type="scientific">Lachancea fermentati</name>
    <name type="common">Zygosaccharomyces fermentati</name>
    <dbReference type="NCBI Taxonomy" id="4955"/>
    <lineage>
        <taxon>Eukaryota</taxon>
        <taxon>Fungi</taxon>
        <taxon>Dikarya</taxon>
        <taxon>Ascomycota</taxon>
        <taxon>Saccharomycotina</taxon>
        <taxon>Saccharomycetes</taxon>
        <taxon>Saccharomycetales</taxon>
        <taxon>Saccharomycetaceae</taxon>
        <taxon>Lachancea</taxon>
    </lineage>
</organism>
<feature type="active site" description="Glycyl thioester intermediate" evidence="5">
    <location>
        <position position="880"/>
    </location>
</feature>
<reference evidence="9" key="1">
    <citation type="submission" date="2016-03" db="EMBL/GenBank/DDBJ databases">
        <authorList>
            <person name="Devillers H."/>
        </authorList>
    </citation>
    <scope>NUCLEOTIDE SEQUENCE [LARGE SCALE GENOMIC DNA]</scope>
</reference>
<keyword evidence="4 5" id="KW-0833">Ubl conjugation pathway</keyword>
<dbReference type="SMART" id="SM00119">
    <property type="entry name" value="HECTc"/>
    <property type="match status" value="1"/>
</dbReference>
<dbReference type="PANTHER" id="PTHR45700:SF2">
    <property type="entry name" value="UBIQUITIN-PROTEIN LIGASE E3C"/>
    <property type="match status" value="1"/>
</dbReference>
<dbReference type="STRING" id="4955.A0A1G4MDM4"/>
<dbReference type="InterPro" id="IPR000569">
    <property type="entry name" value="HECT_dom"/>
</dbReference>
<dbReference type="InterPro" id="IPR044611">
    <property type="entry name" value="E3A/B/C-like"/>
</dbReference>
<evidence type="ECO:0000256" key="5">
    <source>
        <dbReference type="PROSITE-ProRule" id="PRU00104"/>
    </source>
</evidence>
<evidence type="ECO:0000313" key="9">
    <source>
        <dbReference type="Proteomes" id="UP000190831"/>
    </source>
</evidence>
<protein>
    <recommendedName>
        <fullName evidence="2">HECT-type E3 ubiquitin transferase</fullName>
        <ecNumber evidence="2">2.3.2.26</ecNumber>
    </recommendedName>
</protein>
<dbReference type="PANTHER" id="PTHR45700">
    <property type="entry name" value="UBIQUITIN-PROTEIN LIGASE E3C"/>
    <property type="match status" value="1"/>
</dbReference>
<dbReference type="PROSITE" id="PS50237">
    <property type="entry name" value="HECT"/>
    <property type="match status" value="1"/>
</dbReference>
<name>A0A1G4MDM4_LACFM</name>
<dbReference type="GO" id="GO:0061630">
    <property type="term" value="F:ubiquitin protein ligase activity"/>
    <property type="evidence" value="ECO:0007669"/>
    <property type="project" value="UniProtKB-EC"/>
</dbReference>
<accession>A0A1G4MDM4</accession>
<dbReference type="CDD" id="cd00078">
    <property type="entry name" value="HECTc"/>
    <property type="match status" value="1"/>
</dbReference>
<dbReference type="Proteomes" id="UP000190831">
    <property type="component" value="Chromosome E"/>
</dbReference>
<evidence type="ECO:0000259" key="7">
    <source>
        <dbReference type="PROSITE" id="PS50237"/>
    </source>
</evidence>